<evidence type="ECO:0000313" key="9">
    <source>
        <dbReference type="EMBL" id="ACU04742.1"/>
    </source>
</evidence>
<dbReference type="AlphaFoldDB" id="C6Y030"/>
<evidence type="ECO:0000313" key="10">
    <source>
        <dbReference type="Proteomes" id="UP000000852"/>
    </source>
</evidence>
<dbReference type="InterPro" id="IPR052159">
    <property type="entry name" value="Competence_DNA_uptake"/>
</dbReference>
<evidence type="ECO:0000256" key="1">
    <source>
        <dbReference type="ARBA" id="ARBA00004651"/>
    </source>
</evidence>
<sequence length="604" mass="68990">MASFTPIHKAEIAFVRILLPFSMGILAVYQLTVPGLLKGLMLTLGLLFICLLILNLGYRQLNIYHRKTIIGILIYSMIFLSGCLHSTLYKQLLYADYYSFKKHKYLKIRIIDEPEIKPNIILFTALTTKGYGFDSLYGRTNKCLPQSTSGKIRVILKPQPRATLILKYGDELIIPARIAEIEPPGNPSTFDFKSWLAAKNIYHQTFLMQRELVKLSSNTGNQFIAHALQLREKQVALYRKIIKDDNAFAVAATLILGYKSDLNTETLDIYAKTGTIHALSVSGMHVGLIYLVLNWMLSFLDTKRSFKVFKTVLILGLIWGYSLLTGFSPSVLRSAIMISVFIIAKLFAKTTNSYNIIAFAAFCLLLYNPFLIWDIGFQLSFLAVFGLIYLQPKIYGWLSVKNPILDKIWHTTAMSLAAQLATYPLSVYYFHQFPLYFLVSNLFITLPIALIMYLGILILMFRLTGLGALFEWLINFTNRGLDKIAGLPFSGISAIWISKTELMLLYLTLICFTMAMQGFKKKWLFTSLMLFLVFQSLLTYDKTRALQQKTTIRFKLKRNYALAMVKGNTAIIYTDLQPDSKTFKYQVKPALDQHKVYKVIFLKK</sequence>
<dbReference type="Pfam" id="PF03772">
    <property type="entry name" value="Competence"/>
    <property type="match status" value="1"/>
</dbReference>
<dbReference type="InterPro" id="IPR004477">
    <property type="entry name" value="ComEC_N"/>
</dbReference>
<dbReference type="NCBIfam" id="TIGR00360">
    <property type="entry name" value="ComEC_N-term"/>
    <property type="match status" value="1"/>
</dbReference>
<keyword evidence="2" id="KW-1003">Cell membrane</keyword>
<reference evidence="9 10" key="1">
    <citation type="journal article" date="2009" name="Stand. Genomic Sci.">
        <title>Complete genome sequence of Pedobacter heparinus type strain (HIM 762-3).</title>
        <authorList>
            <person name="Han C."/>
            <person name="Spring S."/>
            <person name="Lapidus A."/>
            <person name="Del Rio T.G."/>
            <person name="Tice H."/>
            <person name="Copeland A."/>
            <person name="Cheng J.F."/>
            <person name="Lucas S."/>
            <person name="Chen F."/>
            <person name="Nolan M."/>
            <person name="Bruce D."/>
            <person name="Goodwin L."/>
            <person name="Pitluck S."/>
            <person name="Ivanova N."/>
            <person name="Mavromatis K."/>
            <person name="Mikhailova N."/>
            <person name="Pati A."/>
            <person name="Chen A."/>
            <person name="Palaniappan K."/>
            <person name="Land M."/>
            <person name="Hauser L."/>
            <person name="Chang Y.J."/>
            <person name="Jeffries C.C."/>
            <person name="Saunders E."/>
            <person name="Chertkov O."/>
            <person name="Brettin T."/>
            <person name="Goker M."/>
            <person name="Rohde M."/>
            <person name="Bristow J."/>
            <person name="Eisen J.A."/>
            <person name="Markowitz V."/>
            <person name="Hugenholtz P."/>
            <person name="Kyrpides N.C."/>
            <person name="Klenk H.P."/>
            <person name="Detter J.C."/>
        </authorList>
    </citation>
    <scope>NUCLEOTIDE SEQUENCE [LARGE SCALE GENOMIC DNA]</scope>
    <source>
        <strain evidence="10">ATCC 13125 / DSM 2366 / CIP 104194 / JCM 7457 / NBRC 12017 / NCIMB 9290 / NRRL B-14731 / HIM 762-3</strain>
    </source>
</reference>
<feature type="transmembrane region" description="Helical" evidence="6">
    <location>
        <begin position="276"/>
        <end position="296"/>
    </location>
</feature>
<dbReference type="InterPro" id="IPR025405">
    <property type="entry name" value="DUF4131"/>
</dbReference>
<feature type="transmembrane region" description="Helical" evidence="6">
    <location>
        <begin position="69"/>
        <end position="89"/>
    </location>
</feature>
<feature type="transmembrane region" description="Helical" evidence="6">
    <location>
        <begin position="308"/>
        <end position="324"/>
    </location>
</feature>
<accession>C6Y030</accession>
<evidence type="ECO:0000256" key="5">
    <source>
        <dbReference type="ARBA" id="ARBA00023136"/>
    </source>
</evidence>
<comment type="subcellular location">
    <subcellularLocation>
        <location evidence="1">Cell membrane</location>
        <topology evidence="1">Multi-pass membrane protein</topology>
    </subcellularLocation>
</comment>
<dbReference type="HOGENOM" id="CLU_010363_5_0_10"/>
<evidence type="ECO:0000256" key="4">
    <source>
        <dbReference type="ARBA" id="ARBA00022989"/>
    </source>
</evidence>
<keyword evidence="3 6" id="KW-0812">Transmembrane</keyword>
<feature type="domain" description="DUF4131" evidence="8">
    <location>
        <begin position="40"/>
        <end position="212"/>
    </location>
</feature>
<proteinExistence type="predicted"/>
<protein>
    <submittedName>
        <fullName evidence="9">ComEC/Rec2-related protein</fullName>
    </submittedName>
</protein>
<dbReference type="EMBL" id="CP001681">
    <property type="protein sequence ID" value="ACU04742.1"/>
    <property type="molecule type" value="Genomic_DNA"/>
</dbReference>
<feature type="transmembrane region" description="Helical" evidence="6">
    <location>
        <begin position="330"/>
        <end position="347"/>
    </location>
</feature>
<dbReference type="GO" id="GO:0005886">
    <property type="term" value="C:plasma membrane"/>
    <property type="evidence" value="ECO:0007669"/>
    <property type="project" value="UniProtKB-SubCell"/>
</dbReference>
<dbReference type="Proteomes" id="UP000000852">
    <property type="component" value="Chromosome"/>
</dbReference>
<name>C6Y030_PEDHD</name>
<keyword evidence="5 6" id="KW-0472">Membrane</keyword>
<dbReference type="KEGG" id="phe:Phep_2538"/>
<organism evidence="9 10">
    <name type="scientific">Pedobacter heparinus (strain ATCC 13125 / DSM 2366 / CIP 104194 / JCM 7457 / NBRC 12017 / NCIMB 9290 / NRRL B-14731 / HIM 762-3)</name>
    <dbReference type="NCBI Taxonomy" id="485917"/>
    <lineage>
        <taxon>Bacteria</taxon>
        <taxon>Pseudomonadati</taxon>
        <taxon>Bacteroidota</taxon>
        <taxon>Sphingobacteriia</taxon>
        <taxon>Sphingobacteriales</taxon>
        <taxon>Sphingobacteriaceae</taxon>
        <taxon>Pedobacter</taxon>
    </lineage>
</organism>
<dbReference type="PANTHER" id="PTHR30619:SF1">
    <property type="entry name" value="RECOMBINATION PROTEIN 2"/>
    <property type="match status" value="1"/>
</dbReference>
<keyword evidence="10" id="KW-1185">Reference proteome</keyword>
<gene>
    <name evidence="9" type="ordered locus">Phep_2538</name>
</gene>
<feature type="domain" description="ComEC/Rec2-related protein" evidence="7">
    <location>
        <begin position="254"/>
        <end position="515"/>
    </location>
</feature>
<evidence type="ECO:0000256" key="3">
    <source>
        <dbReference type="ARBA" id="ARBA00022692"/>
    </source>
</evidence>
<feature type="transmembrane region" description="Helical" evidence="6">
    <location>
        <begin position="37"/>
        <end position="57"/>
    </location>
</feature>
<feature type="transmembrane region" description="Helical" evidence="6">
    <location>
        <begin position="523"/>
        <end position="540"/>
    </location>
</feature>
<evidence type="ECO:0000259" key="7">
    <source>
        <dbReference type="Pfam" id="PF03772"/>
    </source>
</evidence>
<evidence type="ECO:0000256" key="2">
    <source>
        <dbReference type="ARBA" id="ARBA00022475"/>
    </source>
</evidence>
<evidence type="ECO:0000259" key="8">
    <source>
        <dbReference type="Pfam" id="PF13567"/>
    </source>
</evidence>
<dbReference type="OrthoDB" id="9761531at2"/>
<feature type="transmembrane region" description="Helical" evidence="6">
    <location>
        <begin position="408"/>
        <end position="430"/>
    </location>
</feature>
<dbReference type="PANTHER" id="PTHR30619">
    <property type="entry name" value="DNA INTERNALIZATION/COMPETENCE PROTEIN COMEC/REC2"/>
    <property type="match status" value="1"/>
</dbReference>
<dbReference type="eggNOG" id="COG0658">
    <property type="taxonomic scope" value="Bacteria"/>
</dbReference>
<dbReference type="STRING" id="485917.Phep_2538"/>
<dbReference type="Pfam" id="PF13567">
    <property type="entry name" value="DUF4131"/>
    <property type="match status" value="1"/>
</dbReference>
<feature type="transmembrane region" description="Helical" evidence="6">
    <location>
        <begin position="354"/>
        <end position="373"/>
    </location>
</feature>
<keyword evidence="4 6" id="KW-1133">Transmembrane helix</keyword>
<evidence type="ECO:0000256" key="6">
    <source>
        <dbReference type="SAM" id="Phobius"/>
    </source>
</evidence>
<feature type="transmembrane region" description="Helical" evidence="6">
    <location>
        <begin position="12"/>
        <end position="31"/>
    </location>
</feature>